<accession>A0ABW3DQ48</accession>
<gene>
    <name evidence="2" type="ORF">ACFQ08_11790</name>
</gene>
<protein>
    <submittedName>
        <fullName evidence="2">YbaB/EbfC family nucleoid-associated protein</fullName>
    </submittedName>
</protein>
<reference evidence="3" key="1">
    <citation type="journal article" date="2019" name="Int. J. Syst. Evol. Microbiol.">
        <title>The Global Catalogue of Microorganisms (GCM) 10K type strain sequencing project: providing services to taxonomists for standard genome sequencing and annotation.</title>
        <authorList>
            <consortium name="The Broad Institute Genomics Platform"/>
            <consortium name="The Broad Institute Genome Sequencing Center for Infectious Disease"/>
            <person name="Wu L."/>
            <person name="Ma J."/>
        </authorList>
    </citation>
    <scope>NUCLEOTIDE SEQUENCE [LARGE SCALE GENOMIC DNA]</scope>
    <source>
        <strain evidence="3">CCUG 62974</strain>
    </source>
</reference>
<dbReference type="InterPro" id="IPR036894">
    <property type="entry name" value="YbaB-like_sf"/>
</dbReference>
<evidence type="ECO:0000313" key="2">
    <source>
        <dbReference type="EMBL" id="MFD0885226.1"/>
    </source>
</evidence>
<keyword evidence="3" id="KW-1185">Reference proteome</keyword>
<dbReference type="EMBL" id="JBHTHX010000315">
    <property type="protein sequence ID" value="MFD0885226.1"/>
    <property type="molecule type" value="Genomic_DNA"/>
</dbReference>
<feature type="region of interest" description="Disordered" evidence="1">
    <location>
        <begin position="1"/>
        <end position="21"/>
    </location>
</feature>
<name>A0ABW3DQ48_9ACTN</name>
<dbReference type="Proteomes" id="UP001597024">
    <property type="component" value="Unassembled WGS sequence"/>
</dbReference>
<evidence type="ECO:0000256" key="1">
    <source>
        <dbReference type="SAM" id="MobiDB-lite"/>
    </source>
</evidence>
<comment type="caution">
    <text evidence="2">The sequence shown here is derived from an EMBL/GenBank/DDBJ whole genome shotgun (WGS) entry which is preliminary data.</text>
</comment>
<organism evidence="2 3">
    <name type="scientific">Streptosporangium algeriense</name>
    <dbReference type="NCBI Taxonomy" id="1682748"/>
    <lineage>
        <taxon>Bacteria</taxon>
        <taxon>Bacillati</taxon>
        <taxon>Actinomycetota</taxon>
        <taxon>Actinomycetes</taxon>
        <taxon>Streptosporangiales</taxon>
        <taxon>Streptosporangiaceae</taxon>
        <taxon>Streptosporangium</taxon>
    </lineage>
</organism>
<dbReference type="Pfam" id="PF02575">
    <property type="entry name" value="YbaB_DNA_bd"/>
    <property type="match status" value="1"/>
</dbReference>
<dbReference type="SUPFAM" id="SSF82607">
    <property type="entry name" value="YbaB-like"/>
    <property type="match status" value="1"/>
</dbReference>
<proteinExistence type="predicted"/>
<dbReference type="InterPro" id="IPR004401">
    <property type="entry name" value="YbaB/EbfC"/>
</dbReference>
<dbReference type="Gene3D" id="3.30.1310.10">
    <property type="entry name" value="Nucleoid-associated protein YbaB-like domain"/>
    <property type="match status" value="1"/>
</dbReference>
<evidence type="ECO:0000313" key="3">
    <source>
        <dbReference type="Proteomes" id="UP001597024"/>
    </source>
</evidence>
<sequence>MGIQQRLTAGADMPTHPSPDDDVERLERVLLQGRGMMERLREARDGVREVAGRARSADDLVEAVSNGQGDVTEVRLDPRAMRLDHTALGRQVTEVLQAAQDEAARLAQEIVERALAETEDLPEPPDEHFIRDRVDQIARNLF</sequence>